<protein>
    <submittedName>
        <fullName evidence="4">Carbohydrate kinase, FGGY family protein</fullName>
    </submittedName>
</protein>
<gene>
    <name evidence="4" type="ORF">ANCDUO_07407</name>
</gene>
<organism evidence="4 5">
    <name type="scientific">Ancylostoma duodenale</name>
    <dbReference type="NCBI Taxonomy" id="51022"/>
    <lineage>
        <taxon>Eukaryota</taxon>
        <taxon>Metazoa</taxon>
        <taxon>Ecdysozoa</taxon>
        <taxon>Nematoda</taxon>
        <taxon>Chromadorea</taxon>
        <taxon>Rhabditida</taxon>
        <taxon>Rhabditina</taxon>
        <taxon>Rhabditomorpha</taxon>
        <taxon>Strongyloidea</taxon>
        <taxon>Ancylostomatidae</taxon>
        <taxon>Ancylostomatinae</taxon>
        <taxon>Ancylostoma</taxon>
    </lineage>
</organism>
<dbReference type="EMBL" id="KN729410">
    <property type="protein sequence ID" value="KIH62313.1"/>
    <property type="molecule type" value="Genomic_DNA"/>
</dbReference>
<accession>A0A0C2CZ47</accession>
<dbReference type="Proteomes" id="UP000054047">
    <property type="component" value="Unassembled WGS sequence"/>
</dbReference>
<dbReference type="PANTHER" id="PTHR10196:SF67">
    <property type="entry name" value="SEDOHEPTULOKINASE"/>
    <property type="match status" value="1"/>
</dbReference>
<keyword evidence="2" id="KW-0808">Transferase</keyword>
<name>A0A0C2CZ47_9BILA</name>
<comment type="similarity">
    <text evidence="1">Belongs to the FGGY kinase family.</text>
</comment>
<dbReference type="OrthoDB" id="10264182at2759"/>
<dbReference type="GO" id="GO:0006071">
    <property type="term" value="P:glycerol metabolic process"/>
    <property type="evidence" value="ECO:0007669"/>
    <property type="project" value="TreeGrafter"/>
</dbReference>
<evidence type="ECO:0000256" key="3">
    <source>
        <dbReference type="ARBA" id="ARBA00022777"/>
    </source>
</evidence>
<dbReference type="Gene3D" id="3.30.420.40">
    <property type="match status" value="2"/>
</dbReference>
<reference evidence="4 5" key="1">
    <citation type="submission" date="2013-12" db="EMBL/GenBank/DDBJ databases">
        <title>Draft genome of the parsitic nematode Ancylostoma duodenale.</title>
        <authorList>
            <person name="Mitreva M."/>
        </authorList>
    </citation>
    <scope>NUCLEOTIDE SEQUENCE [LARGE SCALE GENOMIC DNA]</scope>
    <source>
        <strain evidence="4 5">Zhejiang</strain>
    </source>
</reference>
<dbReference type="InterPro" id="IPR043129">
    <property type="entry name" value="ATPase_NBD"/>
</dbReference>
<evidence type="ECO:0000313" key="5">
    <source>
        <dbReference type="Proteomes" id="UP000054047"/>
    </source>
</evidence>
<sequence>MCLLGIDLGTTTIKVCVVQGTKILTESQVRHNANIANRIGVQDARKIITDAETLLWDVTGMVRTEFSTDISRIGISGQQHGLVLWNSDALRRGILDCSELYNWMYPGDPEAAAKLPKSTSNCVFPGYGMRTLCELASYPTFDPEKHWDRCGNIMDYLACYLTGSDEVRMSEHNAYAWGYSTGLEWNSEILPFTPKWIKLPTIVQTYVGKFEKMGDCRLEELRNIPVGVAFADLHASIMSVRGHYTGADHAYLILGTSSQLCFVLPSTAKLPELPVTTHVFPFSDGLTLIAAASMNGGNALDAFLSTLRRWSVDAMHQEVSSYDVSHILDEVDRASSTTSPNRIPTIKPLFINERGSEDKGVEIHGLKKDTSLNETCPNRCKQMLIGVCRGVIHNLFSLVPPELFVSYGVKKLFLVGSAKQDRFLVHIKNYLNKHGACHLELESAVTNTSAAYGIAL</sequence>
<dbReference type="GO" id="GO:0050277">
    <property type="term" value="F:sedoheptulokinase activity"/>
    <property type="evidence" value="ECO:0007669"/>
    <property type="project" value="TreeGrafter"/>
</dbReference>
<proteinExistence type="inferred from homology"/>
<dbReference type="AlphaFoldDB" id="A0A0C2CZ47"/>
<evidence type="ECO:0000256" key="2">
    <source>
        <dbReference type="ARBA" id="ARBA00022679"/>
    </source>
</evidence>
<keyword evidence="3 4" id="KW-0418">Kinase</keyword>
<dbReference type="SUPFAM" id="SSF53067">
    <property type="entry name" value="Actin-like ATPase domain"/>
    <property type="match status" value="1"/>
</dbReference>
<evidence type="ECO:0000313" key="4">
    <source>
        <dbReference type="EMBL" id="KIH62313.1"/>
    </source>
</evidence>
<evidence type="ECO:0000256" key="1">
    <source>
        <dbReference type="ARBA" id="ARBA00009156"/>
    </source>
</evidence>
<dbReference type="GO" id="GO:0005829">
    <property type="term" value="C:cytosol"/>
    <property type="evidence" value="ECO:0007669"/>
    <property type="project" value="TreeGrafter"/>
</dbReference>
<keyword evidence="5" id="KW-1185">Reference proteome</keyword>
<dbReference type="PANTHER" id="PTHR10196">
    <property type="entry name" value="SUGAR KINASE"/>
    <property type="match status" value="1"/>
</dbReference>